<evidence type="ECO:0000313" key="3">
    <source>
        <dbReference type="EMBL" id="MEW9502349.1"/>
    </source>
</evidence>
<dbReference type="SUPFAM" id="SSF54506">
    <property type="entry name" value="Diaminopimelate epimerase-like"/>
    <property type="match status" value="1"/>
</dbReference>
<organism evidence="3 4">
    <name type="scientific">Jeotgalibacillus marinus</name>
    <dbReference type="NCBI Taxonomy" id="86667"/>
    <lineage>
        <taxon>Bacteria</taxon>
        <taxon>Bacillati</taxon>
        <taxon>Bacillota</taxon>
        <taxon>Bacilli</taxon>
        <taxon>Bacillales</taxon>
        <taxon>Caryophanaceae</taxon>
        <taxon>Jeotgalibacillus</taxon>
    </lineage>
</organism>
<comment type="similarity">
    <text evidence="1">Belongs to the PhzF family.</text>
</comment>
<comment type="caution">
    <text evidence="3">The sequence shown here is derived from an EMBL/GenBank/DDBJ whole genome shotgun (WGS) entry which is preliminary data.</text>
</comment>
<dbReference type="Proteomes" id="UP001556040">
    <property type="component" value="Unassembled WGS sequence"/>
</dbReference>
<evidence type="ECO:0000313" key="4">
    <source>
        <dbReference type="Proteomes" id="UP001556040"/>
    </source>
</evidence>
<name>A0ABV3Q4S8_9BACL</name>
<dbReference type="NCBIfam" id="TIGR00654">
    <property type="entry name" value="PhzF_family"/>
    <property type="match status" value="1"/>
</dbReference>
<dbReference type="Pfam" id="PF02567">
    <property type="entry name" value="PhzC-PhzF"/>
    <property type="match status" value="1"/>
</dbReference>
<sequence length="269" mass="30971">MKIFTVDSFAERPFTGNPAGVCILKEKIEEELMRNIAQEMNLSETAFLYKRESEDFYNIRWFAPDEGEVDLCGHATLAAAHILWEHIGVNEKLIKFNSKSGTLLAQRNTDWIQLDFPIERPEPCILPSQLKHALNIPILAVEKNRLDYIVETESEEDVYKVSPNFSLLREIDGRRVIVTCQSNQKDIDFVSRCFYTKNKKQEDPVTGSAHCVLAPYWHKKTNKDKFLALQASKRSGKLVVELKEERCLIHGKAVTIMEGQFLFGSRQYE</sequence>
<dbReference type="PANTHER" id="PTHR13774:SF17">
    <property type="entry name" value="PHENAZINE BIOSYNTHESIS-LIKE DOMAIN-CONTAINING PROTEIN"/>
    <property type="match status" value="1"/>
</dbReference>
<dbReference type="RefSeq" id="WP_367779842.1">
    <property type="nucleotide sequence ID" value="NZ_JBFMIA010000009.1"/>
</dbReference>
<dbReference type="PANTHER" id="PTHR13774">
    <property type="entry name" value="PHENAZINE BIOSYNTHESIS PROTEIN"/>
    <property type="match status" value="1"/>
</dbReference>
<protein>
    <submittedName>
        <fullName evidence="3">PhzF family phenazine biosynthesis protein</fullName>
    </submittedName>
</protein>
<proteinExistence type="inferred from homology"/>
<evidence type="ECO:0000256" key="2">
    <source>
        <dbReference type="ARBA" id="ARBA00023235"/>
    </source>
</evidence>
<reference evidence="3 4" key="1">
    <citation type="journal article" date="1979" name="Int. J. Syst. Evol. Microbiol.">
        <title>Bacillus globisporus subsp. marinus subsp. nov.</title>
        <authorList>
            <person name="Liu H."/>
        </authorList>
    </citation>
    <scope>NUCLEOTIDE SEQUENCE [LARGE SCALE GENOMIC DNA]</scope>
    <source>
        <strain evidence="3 4">DSM 1297</strain>
    </source>
</reference>
<dbReference type="Gene3D" id="3.10.310.10">
    <property type="entry name" value="Diaminopimelate Epimerase, Chain A, domain 1"/>
    <property type="match status" value="2"/>
</dbReference>
<dbReference type="InterPro" id="IPR003719">
    <property type="entry name" value="Phenazine_PhzF-like"/>
</dbReference>
<accession>A0ABV3Q4S8</accession>
<keyword evidence="4" id="KW-1185">Reference proteome</keyword>
<dbReference type="PIRSF" id="PIRSF016184">
    <property type="entry name" value="PhzC_PhzF"/>
    <property type="match status" value="1"/>
</dbReference>
<evidence type="ECO:0000256" key="1">
    <source>
        <dbReference type="ARBA" id="ARBA00008270"/>
    </source>
</evidence>
<keyword evidence="2" id="KW-0413">Isomerase</keyword>
<dbReference type="EMBL" id="JBFMIA010000009">
    <property type="protein sequence ID" value="MEW9502349.1"/>
    <property type="molecule type" value="Genomic_DNA"/>
</dbReference>
<gene>
    <name evidence="3" type="ORF">AB1471_11140</name>
</gene>